<name>A0ACC6T8W5_9HYPH</name>
<comment type="caution">
    <text evidence="1">The sequence shown here is derived from an EMBL/GenBank/DDBJ whole genome shotgun (WGS) entry which is preliminary data.</text>
</comment>
<evidence type="ECO:0000313" key="1">
    <source>
        <dbReference type="EMBL" id="MER9288346.1"/>
    </source>
</evidence>
<keyword evidence="1" id="KW-0489">Methyltransferase</keyword>
<gene>
    <name evidence="1" type="ORF">NKI81_31425</name>
</gene>
<protein>
    <submittedName>
        <fullName evidence="1">Class I SAM-dependent methyltransferase</fullName>
    </submittedName>
</protein>
<keyword evidence="2" id="KW-1185">Reference proteome</keyword>
<proteinExistence type="predicted"/>
<dbReference type="EMBL" id="JAMYRI010000034">
    <property type="protein sequence ID" value="MER9288346.1"/>
    <property type="molecule type" value="Genomic_DNA"/>
</dbReference>
<organism evidence="1 2">
    <name type="scientific">Mesorhizobium australicum</name>
    <dbReference type="NCBI Taxonomy" id="536018"/>
    <lineage>
        <taxon>Bacteria</taxon>
        <taxon>Pseudomonadati</taxon>
        <taxon>Pseudomonadota</taxon>
        <taxon>Alphaproteobacteria</taxon>
        <taxon>Hyphomicrobiales</taxon>
        <taxon>Phyllobacteriaceae</taxon>
        <taxon>Mesorhizobium</taxon>
    </lineage>
</organism>
<sequence>MILRLKERLGKRFEEEVEFFKGWQKDKKGVGALIPTSVYAARRMASVVNPRSGLPILELGAGTGVITKAILARGIKPHQLVSVEYSRIFHDGLVQRFPNVDFRLGDAFALDEALGERKGEQFDCVISAVPLLSFPMQQRVALVEDLLARIPAGRPVIQITYGPLSPVIKMPDRYVVSHYDFVVRNIPPAQLWTYRRAV</sequence>
<dbReference type="Proteomes" id="UP001480082">
    <property type="component" value="Unassembled WGS sequence"/>
</dbReference>
<evidence type="ECO:0000313" key="2">
    <source>
        <dbReference type="Proteomes" id="UP001480082"/>
    </source>
</evidence>
<accession>A0ACC6T8W5</accession>
<reference evidence="1 2" key="1">
    <citation type="journal article" date="2024" name="Proc. Natl. Acad. Sci. U.S.A.">
        <title>The evolutionary genomics of adaptation to stress in wild rhizobium bacteria.</title>
        <authorList>
            <person name="Kehlet-Delgado H."/>
            <person name="Montoya A.P."/>
            <person name="Jensen K.T."/>
            <person name="Wendlandt C.E."/>
            <person name="Dexheimer C."/>
            <person name="Roberts M."/>
            <person name="Torres Martinez L."/>
            <person name="Friesen M.L."/>
            <person name="Griffitts J.S."/>
            <person name="Porter S.S."/>
        </authorList>
    </citation>
    <scope>NUCLEOTIDE SEQUENCE [LARGE SCALE GENOMIC DNA]</scope>
    <source>
        <strain evidence="1 2">M0468</strain>
    </source>
</reference>
<keyword evidence="1" id="KW-0808">Transferase</keyword>